<name>A0A420I5X7_9PEZI</name>
<feature type="region of interest" description="Disordered" evidence="1">
    <location>
        <begin position="64"/>
        <end position="93"/>
    </location>
</feature>
<dbReference type="AlphaFoldDB" id="A0A420I5X7"/>
<protein>
    <submittedName>
        <fullName evidence="2">Uncharacterized protein</fullName>
    </submittedName>
</protein>
<sequence length="311" mass="35773">MARKVRKRKLEATDGLIKEISSNSENECVQNLRKTNVPKANQSGYESDSDSENLFVNDIFKSKKVKSKEKGKETKTVQKYPSKDDIDNDENHTESQSFLTMVVKQNEHNKQVTKATKEFLRKFTRNIEDSTRNLKDHIQHLNHSSVKRDSDFLFSFRNAYKISRSPWFGSDPKEESSFAPLQENSQDLISKAKRILELFESVNRTIISTEVEDIEINLNWGEEITETEDLLRLGRKVGIERYNAMIQGDKMKMEISNPIRFKSPPSSDPTIVDSLLYDSDKNSIHDGLSWGVVAQKQLRALKKLVKVNNSV</sequence>
<keyword evidence="3" id="KW-1185">Reference proteome</keyword>
<proteinExistence type="predicted"/>
<evidence type="ECO:0000313" key="3">
    <source>
        <dbReference type="Proteomes" id="UP000286134"/>
    </source>
</evidence>
<organism evidence="2 3">
    <name type="scientific">Erysiphe neolycopersici</name>
    <dbReference type="NCBI Taxonomy" id="212602"/>
    <lineage>
        <taxon>Eukaryota</taxon>
        <taxon>Fungi</taxon>
        <taxon>Dikarya</taxon>
        <taxon>Ascomycota</taxon>
        <taxon>Pezizomycotina</taxon>
        <taxon>Leotiomycetes</taxon>
        <taxon>Erysiphales</taxon>
        <taxon>Erysiphaceae</taxon>
        <taxon>Erysiphe</taxon>
    </lineage>
</organism>
<comment type="caution">
    <text evidence="2">The sequence shown here is derived from an EMBL/GenBank/DDBJ whole genome shotgun (WGS) entry which is preliminary data.</text>
</comment>
<gene>
    <name evidence="2" type="ORF">OnM2_013005</name>
</gene>
<feature type="compositionally biased region" description="Basic and acidic residues" evidence="1">
    <location>
        <begin position="68"/>
        <end position="93"/>
    </location>
</feature>
<reference evidence="2 3" key="1">
    <citation type="journal article" date="2018" name="BMC Genomics">
        <title>Comparative genome analyses reveal sequence features reflecting distinct modes of host-adaptation between dicot and monocot powdery mildew.</title>
        <authorList>
            <person name="Wu Y."/>
            <person name="Ma X."/>
            <person name="Pan Z."/>
            <person name="Kale S.D."/>
            <person name="Song Y."/>
            <person name="King H."/>
            <person name="Zhang Q."/>
            <person name="Presley C."/>
            <person name="Deng X."/>
            <person name="Wei C.I."/>
            <person name="Xiao S."/>
        </authorList>
    </citation>
    <scope>NUCLEOTIDE SEQUENCE [LARGE SCALE GENOMIC DNA]</scope>
    <source>
        <strain evidence="2">UMSG2</strain>
    </source>
</reference>
<accession>A0A420I5X7</accession>
<dbReference type="Proteomes" id="UP000286134">
    <property type="component" value="Unassembled WGS sequence"/>
</dbReference>
<dbReference type="EMBL" id="MCFK01001355">
    <property type="protein sequence ID" value="RKF65055.1"/>
    <property type="molecule type" value="Genomic_DNA"/>
</dbReference>
<evidence type="ECO:0000256" key="1">
    <source>
        <dbReference type="SAM" id="MobiDB-lite"/>
    </source>
</evidence>
<dbReference type="OrthoDB" id="3598799at2759"/>
<evidence type="ECO:0000313" key="2">
    <source>
        <dbReference type="EMBL" id="RKF65055.1"/>
    </source>
</evidence>